<dbReference type="SUPFAM" id="SSF110087">
    <property type="entry name" value="DR1885-like metal-binding protein"/>
    <property type="match status" value="1"/>
</dbReference>
<gene>
    <name evidence="2" type="ORF">GCM10007924_26690</name>
</gene>
<dbReference type="EMBL" id="BSNF01000008">
    <property type="protein sequence ID" value="GLQ07448.1"/>
    <property type="molecule type" value="Genomic_DNA"/>
</dbReference>
<reference evidence="2" key="2">
    <citation type="submission" date="2023-01" db="EMBL/GenBank/DDBJ databases">
        <title>Draft genome sequence of Sneathiella chinensis strain NBRC 103408.</title>
        <authorList>
            <person name="Sun Q."/>
            <person name="Mori K."/>
        </authorList>
    </citation>
    <scope>NUCLEOTIDE SEQUENCE</scope>
    <source>
        <strain evidence="2">NBRC 103408</strain>
    </source>
</reference>
<reference evidence="2" key="1">
    <citation type="journal article" date="2014" name="Int. J. Syst. Evol. Microbiol.">
        <title>Complete genome of a new Firmicutes species belonging to the dominant human colonic microbiota ('Ruminococcus bicirculans') reveals two chromosomes and a selective capacity to utilize plant glucans.</title>
        <authorList>
            <consortium name="NISC Comparative Sequencing Program"/>
            <person name="Wegmann U."/>
            <person name="Louis P."/>
            <person name="Goesmann A."/>
            <person name="Henrissat B."/>
            <person name="Duncan S.H."/>
            <person name="Flint H.J."/>
        </authorList>
    </citation>
    <scope>NUCLEOTIDE SEQUENCE</scope>
    <source>
        <strain evidence="2">NBRC 103408</strain>
    </source>
</reference>
<dbReference type="Gene3D" id="2.60.40.1890">
    <property type="entry name" value="PCu(A)C copper chaperone"/>
    <property type="match status" value="1"/>
</dbReference>
<evidence type="ECO:0000313" key="3">
    <source>
        <dbReference type="Proteomes" id="UP001161409"/>
    </source>
</evidence>
<dbReference type="RefSeq" id="WP_169561519.1">
    <property type="nucleotide sequence ID" value="NZ_BSNF01000008.1"/>
</dbReference>
<protein>
    <recommendedName>
        <fullName evidence="4">Copper chaperone PCu(A)C</fullName>
    </recommendedName>
</protein>
<accession>A0ABQ5U6C3</accession>
<keyword evidence="3" id="KW-1185">Reference proteome</keyword>
<comment type="caution">
    <text evidence="2">The sequence shown here is derived from an EMBL/GenBank/DDBJ whole genome shotgun (WGS) entry which is preliminary data.</text>
</comment>
<feature type="chain" id="PRO_5046259915" description="Copper chaperone PCu(A)C" evidence="1">
    <location>
        <begin position="24"/>
        <end position="144"/>
    </location>
</feature>
<feature type="signal peptide" evidence="1">
    <location>
        <begin position="1"/>
        <end position="23"/>
    </location>
</feature>
<sequence length="144" mass="15697">MNRPVAYLAALFAAWLSLSTAMADDIVVFQSAAIEDAYLTPAGTGGTSTLRMRITNEGFDNMTVLGVGGKSFQRSRIIAKLGDLEYAELDSISIPREESLDMTSMHLFVQLNNMDKPVKTGDVVNLTLVLPYGELPFQAHVRAN</sequence>
<keyword evidence="1" id="KW-0732">Signal</keyword>
<name>A0ABQ5U6C3_9PROT</name>
<dbReference type="InterPro" id="IPR036182">
    <property type="entry name" value="PCuAC_sf"/>
</dbReference>
<evidence type="ECO:0008006" key="4">
    <source>
        <dbReference type="Google" id="ProtNLM"/>
    </source>
</evidence>
<evidence type="ECO:0000256" key="1">
    <source>
        <dbReference type="SAM" id="SignalP"/>
    </source>
</evidence>
<proteinExistence type="predicted"/>
<organism evidence="2 3">
    <name type="scientific">Sneathiella chinensis</name>
    <dbReference type="NCBI Taxonomy" id="349750"/>
    <lineage>
        <taxon>Bacteria</taxon>
        <taxon>Pseudomonadati</taxon>
        <taxon>Pseudomonadota</taxon>
        <taxon>Alphaproteobacteria</taxon>
        <taxon>Sneathiellales</taxon>
        <taxon>Sneathiellaceae</taxon>
        <taxon>Sneathiella</taxon>
    </lineage>
</organism>
<dbReference type="Proteomes" id="UP001161409">
    <property type="component" value="Unassembled WGS sequence"/>
</dbReference>
<evidence type="ECO:0000313" key="2">
    <source>
        <dbReference type="EMBL" id="GLQ07448.1"/>
    </source>
</evidence>